<evidence type="ECO:0000313" key="3">
    <source>
        <dbReference type="Proteomes" id="UP000034137"/>
    </source>
</evidence>
<proteinExistence type="predicted"/>
<dbReference type="PANTHER" id="PTHR33221:SF5">
    <property type="entry name" value="HTH-TYPE TRANSCRIPTIONAL REGULATOR ISCR"/>
    <property type="match status" value="1"/>
</dbReference>
<dbReference type="SUPFAM" id="SSF46785">
    <property type="entry name" value="Winged helix' DNA-binding domain"/>
    <property type="match status" value="1"/>
</dbReference>
<keyword evidence="1" id="KW-0238">DNA-binding</keyword>
<dbReference type="AlphaFoldDB" id="A0A0G0PXR2"/>
<dbReference type="GO" id="GO:0005829">
    <property type="term" value="C:cytosol"/>
    <property type="evidence" value="ECO:0007669"/>
    <property type="project" value="TreeGrafter"/>
</dbReference>
<dbReference type="Gene3D" id="1.10.10.10">
    <property type="entry name" value="Winged helix-like DNA-binding domain superfamily/Winged helix DNA-binding domain"/>
    <property type="match status" value="1"/>
</dbReference>
<name>A0A0G0PXR2_9BACT</name>
<dbReference type="PANTHER" id="PTHR33221">
    <property type="entry name" value="WINGED HELIX-TURN-HELIX TRANSCRIPTIONAL REGULATOR, RRF2 FAMILY"/>
    <property type="match status" value="1"/>
</dbReference>
<gene>
    <name evidence="2" type="ORF">UT64_C0026G0025</name>
</gene>
<accession>A0A0G0PXR2</accession>
<protein>
    <submittedName>
        <fullName evidence="2">Transcriptional regulator, Rrf2 family</fullName>
    </submittedName>
</protein>
<reference evidence="2 3" key="1">
    <citation type="journal article" date="2015" name="Nature">
        <title>rRNA introns, odd ribosomes, and small enigmatic genomes across a large radiation of phyla.</title>
        <authorList>
            <person name="Brown C.T."/>
            <person name="Hug L.A."/>
            <person name="Thomas B.C."/>
            <person name="Sharon I."/>
            <person name="Castelle C.J."/>
            <person name="Singh A."/>
            <person name="Wilkins M.J."/>
            <person name="Williams K.H."/>
            <person name="Banfield J.F."/>
        </authorList>
    </citation>
    <scope>NUCLEOTIDE SEQUENCE [LARGE SCALE GENOMIC DNA]</scope>
</reference>
<dbReference type="NCBIfam" id="TIGR00738">
    <property type="entry name" value="rrf2_super"/>
    <property type="match status" value="1"/>
</dbReference>
<dbReference type="GO" id="GO:0003677">
    <property type="term" value="F:DNA binding"/>
    <property type="evidence" value="ECO:0007669"/>
    <property type="project" value="UniProtKB-KW"/>
</dbReference>
<dbReference type="EMBL" id="LBXO01000026">
    <property type="protein sequence ID" value="KKR32683.1"/>
    <property type="molecule type" value="Genomic_DNA"/>
</dbReference>
<dbReference type="GO" id="GO:0003700">
    <property type="term" value="F:DNA-binding transcription factor activity"/>
    <property type="evidence" value="ECO:0007669"/>
    <property type="project" value="TreeGrafter"/>
</dbReference>
<dbReference type="InterPro" id="IPR036390">
    <property type="entry name" value="WH_DNA-bd_sf"/>
</dbReference>
<dbReference type="InterPro" id="IPR036388">
    <property type="entry name" value="WH-like_DNA-bd_sf"/>
</dbReference>
<evidence type="ECO:0000256" key="1">
    <source>
        <dbReference type="ARBA" id="ARBA00023125"/>
    </source>
</evidence>
<dbReference type="InterPro" id="IPR000944">
    <property type="entry name" value="Tscrpt_reg_Rrf2"/>
</dbReference>
<organism evidence="2 3">
    <name type="scientific">Candidatus Falkowbacteria bacterium GW2011_GWF2_39_8</name>
    <dbReference type="NCBI Taxonomy" id="1618642"/>
    <lineage>
        <taxon>Bacteria</taxon>
        <taxon>Candidatus Falkowiibacteriota</taxon>
    </lineage>
</organism>
<dbReference type="PROSITE" id="PS51197">
    <property type="entry name" value="HTH_RRF2_2"/>
    <property type="match status" value="1"/>
</dbReference>
<dbReference type="Pfam" id="PF02082">
    <property type="entry name" value="Rrf2"/>
    <property type="match status" value="1"/>
</dbReference>
<comment type="caution">
    <text evidence="2">The sequence shown here is derived from an EMBL/GenBank/DDBJ whole genome shotgun (WGS) entry which is preliminary data.</text>
</comment>
<sequence>MKFSTKTTYGLRAIIRLAKTANEGNVSLSSIANEEKISLAYLEKLFSRLKKAKLVNADKGVAGGYSLAKESKKTSVFEIIEALEGKNQLFYCLNEKGKRYCSKACSCEVNSALGKIQTSINQSLSDIKLSELLN</sequence>
<evidence type="ECO:0000313" key="2">
    <source>
        <dbReference type="EMBL" id="KKR32683.1"/>
    </source>
</evidence>
<dbReference type="Proteomes" id="UP000034137">
    <property type="component" value="Unassembled WGS sequence"/>
</dbReference>